<keyword evidence="2" id="KW-1185">Reference proteome</keyword>
<evidence type="ECO:0000313" key="1">
    <source>
        <dbReference type="EMBL" id="KAI4467874.1"/>
    </source>
</evidence>
<proteinExistence type="predicted"/>
<dbReference type="Proteomes" id="UP001056778">
    <property type="component" value="Chromosome 2"/>
</dbReference>
<comment type="caution">
    <text evidence="1">The sequence shown here is derived from an EMBL/GenBank/DDBJ whole genome shotgun (WGS) entry which is preliminary data.</text>
</comment>
<accession>A0ACB9TM27</accession>
<sequence length="4400" mass="490709">MSDGGPVRKAAPFIIPHMYTSDQVRSAENHSEVICKYIAGQDRVLFCDGQAIGVRSDYNGVLLLDTILQKPVSSAKDEIKLELLLSEAIILKKCLSTVSTTSIDYAINELIDKIAEAQIKSKKGIKAQKWNTVCLELPLEVLRAAANSSITELLVKNQHVPELGVASAVQERLAELMNEPPNVSDRRSMASEAKRRETFTHWPHMDYKWALPDQMAQAGFYHQPNSSGDDRAMCFTCTVCLVCWERTDEPWSEHERHSPNCPFVMGEYTQNVPLSTTYATNPAIDATYRGVGVNTLGASSVPHLLPTANKDGLISVFDITGKVSRPHSFFVTHFDSYILEKFTQDFGVPAMWTDIDDVKDPTEKQIMSLAIVGDKISGNKSTQSLGPRPTIVCSLKIRCRHSNKSKTKASIETLNDQNKNNLSSMNIMDIDEIPDNTRKYSCLYLVVYDFLYKKELIDKDNETLKENTSNNNSGNIKDTPEVFKTLVFPYGLSGECVIDESNDLNYMKPLSEYIIKQQTNNYQTLIPGESDEIFLPPTITPKHSGPRALPVEMQTETDSAQATSLIIPPDYSFMNGPLSMANVVTDKSISDHIIGLKNSKTTKKLNYSRAVQCVCLPEQYKTRTDMEITDILPTQDGFHVLVVLNSTYESSGSILFLYALNLNDSMVKLVEEPILVRELNPSEKPLEINLLTQLERTVEHTVKSSVEGTAILVCADGVVRILELATLKTLSIARLENEKFVSAAYCNSLERLCASTENGSLHFYALNDTDSDSTEDHDEEDFFSLNSDMPSVSAQPLDAIEVNDTTRCFYEPPDIISLPELKRLYSLCHFEAFKPGFCAVVPPCWSDMQQAQRQRRHPQHLQLDTDQFTKTWRLQNDTTTWDEHIFEITLPSPVCIGHVDVHFTLQPGSTNPGIKFAVDDAVTFDALRNCDNPVTSQEYLRSHNADILAGPVDIASCLDLSDQSGCLTLTSPKLFKSRNRTLLLHIKAVSNLSRDELKSNVSSKNKVRSDIDKNSSGTRKTEYMGCDCMHELSVTVYSSKHTEIPHERTQRSTMLESNVFVQSLLLTAVKCAEETQGIALDVLNWIVSIRLTRNRSQMGESPAQQLELLKIVENNLDNLLRECLLLAGRSIAHKCVKLIATCSKPWEDSTAVSDENEVVPMERDVSDNENERKRQYLSIDVKQIVLNVYKGLVKMEKLSSSAAEVKTSRLTQVPERTIRRIVRTGVAERRKRCDSGKFKKIKTREVHIIRQTIYSAYKKNEVPTIESLRVALTKEDIHCSNSTLWKILQKNGFKYKEIDKRQVVMECSRIRSGGKNISDTVSSQFDSRVFNGLVTILDTIQQIKSAGSLQWLIILIYKVAQESHSIILASKCIDLLTKISEELTKRTNPYHLLLRSRFGLYGTPLEPELFDMDVPPTAKASSSSITYASVVSGETITQTECPTTYIHKENLDPRDILTTTSGDLKIKLKNLSPSKVFRGLLETEPLHFTCISASDGTRLERADAGNNSIVNNICPITVYSNSGTKKVDFEHLFGDIAEVGVYKQGEEKASNGQGSSNSSNSYDYSYTYPMLISQDSSKKEEFDKLWTLTPSIDQDIPNPQIKTKRTEEILSPNKTLPWQQLLVAPPQQVIIVERMHSGARRFVTLDFGQPVLLTDIMIPASHDLVSISIDLWLKNEEADGLRLVVSSDIGSRDLVLSDLQPPPLCRYMKITTVGRYGMSTTRCRIPIGNFYGHLIVLPEEISPDQAQNVNKLSQADLEGQLNILALLLEDVSCRYSLACSKLKDLLHPFLMSDSSNAAHLSAYMETIRDRSNGSIGTMENMKIVNIYQEAVTYQRQINIVRVVMSRIENSLKKLSPEVKANSLAEACTDKLRIISEGLLEVLLSIDTPSDISLEVCQKLFQGFCISQRSRVQILAATLLDRSCRRQPYWGNFLADTLATMFSSSYTENFPQDRVFVLLAYLVRKSIDRSAVLDATLRVISQALLPITQSQKTLLAVTVDLPLLGWLLLFLSLQLDLCKGSQQNSNRWDWVTGEMAGKNSSDNLSSNYRKKLHKRFIQYKQQLDNLDFTHKVVQTSAQNVEHMDLQALSAISNHAANLTSKLEAALKHQENFFKKIKQYKIKEGKSELETKPGNKRRKDQNESNSVKGSHIFPHRIDSGHCLAVSKGLLTLLLAIDHSCSADMFLLSCKVIARLVRMSGLTLGNLMSEEQLSRLINLCIGSELPWAPHALACLLQDIVNVVDVTFTSNTESDMETDPSPASTSWGTDILSDVESLCESFEIEDHLMTEQIKPNNKPTSINNHSTPLPSVYESDDSEFEDFLDDILERGRSLLKKPSKTLHSVYSDSCAMDSRLETTVELQAEVTLRRLILLSSHSLIQNINAPVVPIDVECELNVWPSELLIPWQIQTHSNTRNRNMLINCFDNLFRTLQMQSSTNIEHILQLWLTLSLNSDEKFNPNSIPFIALSPEAVNCLVTAITWSPGLSLRAWCSALQTLTLICNIMHGMNGANSEWSETFGLYCRTGYIVNHSDFVQMLLRLLSGTGLVFSDKGLAGPSLCRALHDFIVRLHMRCDVVSPNSQAGSLLKSLLLKIVYQLVQPSGPLNARQGPLDAQCKLLQTMVYLDYANADLSIAISILECTGILVHSFVSNSDRIKCVNIGERLSQTSHSFSGIFASVLGGETSKQDRPVSWDILLISLLKLLVKLVQTPLPNIGNQTEAMETESAISSQTDESKAEQIHQDSLRNNPPAPCLADTVLQHHPSIIRLCQALAACKASSLSMLANMSQQSTIADLGEPTTVGDAVFNLLAALARKASQKSYVMEPLLIFLSQTPQLSEPLLWFILQVLDTEESLRSFVAAGGIRILGQSLVRSSNAPNTVSHASTVSMVMQHFVGFNARSDANTAIAASSSTKKLQQACLENNLSLVNFAPYGSIRCQSGTAHPADVLIQGGTATHRRARTPQWSYHFYPEEAHTELTLQLPSAVLLREVHLQPHLSALATCPSAVALEVSADGPSRLVPACPPLPTSELEKHVVASAAQVQNLLNTCCGLLLVPTHIPSLYLPNLEKVLCELSLYDRQSGLNVIRILLDSRLNGSDPINVVLNLVGGKILMNSAGSQSACELLYQVCGHQDRDTPYRVALMLEWLQRTALQAIHSNNIDNCSSAYISCIASIIWTANQMKVNYNLTRMVTLELFDAIYKFNTIATKNIPLKCALDSLLCSLCYIKSELFPVLLQKMGVLIPNLSTDHTASISDDQKDSESMTDDSKQIFENNSEWYGHLVISELPYLNLSNEQLETIALVSRSPTATQQLLDSGLPKLLNSAVLQFCNIKSESTSLMSKLDKVTVILKFFANVSEERLMRDWLGSHEGSSFWLPLLQFLCKRSYNRKTVHSENFAQLEEVVVRFLSRVCLCHPNNQALLAKVLCDVIAQQTNGITGFMRRLILQLLLENERIPVSIKANETLYKNSTVLHPYLPLHPAFKQTHDRALLYLGTNVMIGDILVQYISFSTSLKSESPTKKDPGGKNEPLKSWWPMPVDSDISMAAGVTAKDKRAKDAKNQVTATPQLKKKRYTSTEGCSSADNFDGRVVKCDALPDQILPVNLTLAQLLRMIEDHGATTDWPCIHLTIYQSKGSEEDIQKIKLSSTQKPLSSALQVFSSMGGLALLAQHLPTVYPETIRTSNIEKPAADSTESDWVKVEGNDDIYEDLEEPLSCSTPKTMKSPGAILNVPPHSLTAFGLFLRLPGYAEVLLKDTKKALCLLRLVLGVTDDGEGGDIFQTPVADSLPTLPFEVLKKLYEATPLTTDDGRLLRRISINIGVVHLLLACLGIFTHQTQSNTQKENKAKDERSQLYWAKGTGFGTGSTQQSWNVEQALLKQRSEEEHVTVLLQVLSSYINPAGENGDELGTGAVLPAQFPQLLANGALLPALSSYLRNDSVLDMARHIPLYRAALEILRALAVSCQLVNLLLPQKSSNGPSISSLLKNMKTCVDTYASKLRFNGKPSSAKYKFKTNEQLEEIERDEGLAMLMPDIQLTATLVCNVTDKLTDAENEGSKDFNPERPLSESLEERYLKVMKALQFDTYEMIQELPEGGYKFVISHHFESNARTAGDQSSPARVKRLAQEAVTLVTSLPLSYSSSVFVRCDTDRLDIMKVLITGPAETPYANGCFELDVYFPPDYPQAPMMINLETTGHHSVRFNPNLYNDGKVCLSVLNTWHGRPEEKWNPQTSSFLQVLVSIQSLILVPEPYFNEPGYERSRGTPSGTQSSKEYNANICQATVRWAMLEQIVNPCPCFREVINAHFYLKRDEIIDQVENWIKELENDVTEKRVSRTNNKRSTFSSVESFKKVYQQLKEKLMKLTPPANIDESSTSSMEVETSKTINSYQNETQDIDNDIDMEKMVNDMCE</sequence>
<protein>
    <submittedName>
        <fullName evidence="1">(E3-independent) e2 ubiquitin-conjugating enzyme</fullName>
    </submittedName>
</protein>
<reference evidence="1" key="1">
    <citation type="submission" date="2022-04" db="EMBL/GenBank/DDBJ databases">
        <title>Chromosome-scale genome assembly of Holotrichia oblita Faldermann.</title>
        <authorList>
            <person name="Rongchong L."/>
        </authorList>
    </citation>
    <scope>NUCLEOTIDE SEQUENCE</scope>
    <source>
        <strain evidence="1">81SQS9</strain>
    </source>
</reference>
<dbReference type="EMBL" id="CM043016">
    <property type="protein sequence ID" value="KAI4467874.1"/>
    <property type="molecule type" value="Genomic_DNA"/>
</dbReference>
<organism evidence="1 2">
    <name type="scientific">Holotrichia oblita</name>
    <name type="common">Chafer beetle</name>
    <dbReference type="NCBI Taxonomy" id="644536"/>
    <lineage>
        <taxon>Eukaryota</taxon>
        <taxon>Metazoa</taxon>
        <taxon>Ecdysozoa</taxon>
        <taxon>Arthropoda</taxon>
        <taxon>Hexapoda</taxon>
        <taxon>Insecta</taxon>
        <taxon>Pterygota</taxon>
        <taxon>Neoptera</taxon>
        <taxon>Endopterygota</taxon>
        <taxon>Coleoptera</taxon>
        <taxon>Polyphaga</taxon>
        <taxon>Scarabaeiformia</taxon>
        <taxon>Scarabaeidae</taxon>
        <taxon>Melolonthinae</taxon>
        <taxon>Holotrichia</taxon>
    </lineage>
</organism>
<name>A0ACB9TM27_HOLOL</name>
<evidence type="ECO:0000313" key="2">
    <source>
        <dbReference type="Proteomes" id="UP001056778"/>
    </source>
</evidence>
<gene>
    <name evidence="1" type="ORF">MML48_2g00002901</name>
</gene>